<comment type="caution">
    <text evidence="2">The sequence shown here is derived from an EMBL/GenBank/DDBJ whole genome shotgun (WGS) entry which is preliminary data.</text>
</comment>
<protein>
    <submittedName>
        <fullName evidence="2">FIST N-terminal domain-containing protein</fullName>
    </submittedName>
</protein>
<organism evidence="2 3">
    <name type="scientific">Splendidivirga corallicola</name>
    <dbReference type="NCBI Taxonomy" id="3051826"/>
    <lineage>
        <taxon>Bacteria</taxon>
        <taxon>Pseudomonadati</taxon>
        <taxon>Bacteroidota</taxon>
        <taxon>Cytophagia</taxon>
        <taxon>Cytophagales</taxon>
        <taxon>Splendidivirgaceae</taxon>
        <taxon>Splendidivirga</taxon>
    </lineage>
</organism>
<feature type="domain" description="FIST" evidence="1">
    <location>
        <begin position="37"/>
        <end position="198"/>
    </location>
</feature>
<evidence type="ECO:0000259" key="1">
    <source>
        <dbReference type="Pfam" id="PF08495"/>
    </source>
</evidence>
<dbReference type="Pfam" id="PF08495">
    <property type="entry name" value="FIST"/>
    <property type="match status" value="1"/>
</dbReference>
<evidence type="ECO:0000313" key="2">
    <source>
        <dbReference type="EMBL" id="MDN5203042.1"/>
    </source>
</evidence>
<reference evidence="2" key="1">
    <citation type="submission" date="2023-06" db="EMBL/GenBank/DDBJ databases">
        <title>Genomic of Parafulvivirga corallium.</title>
        <authorList>
            <person name="Wang G."/>
        </authorList>
    </citation>
    <scope>NUCLEOTIDE SEQUENCE</scope>
    <source>
        <strain evidence="2">BMA10</strain>
    </source>
</reference>
<dbReference type="RefSeq" id="WP_346753064.1">
    <property type="nucleotide sequence ID" value="NZ_JAUJEA010000006.1"/>
</dbReference>
<accession>A0ABT8KSR6</accession>
<keyword evidence="3" id="KW-1185">Reference proteome</keyword>
<sequence>MYLDLTHTKDIYKAIRSNIISDQQVVMILVAENSQIDLLALIKEFNKEGIQFFGGVFPGLIYNNEKLDKGLIFKVLPVLFSPFLIRDIDKDNQEIPALRKILNKSGQQRNTAIVLIDGQTPNVAGFLAKLCSELGGEVDYFGGGAGSLTVRQPCIFSNEGLLQNAAIVGFINRNVALGVGHGLPELKGPMISTKTTSNCGHETTIENKEVLEYDTCVHLPYDIADKDLESKPTNQSEAELLLIDGAKHAAMESLKKGDQPPVDYLVIDSVSRVLFLNERFDEELQMVDVQLRKSESSASVEGILSIGEITSCQEGKLTLFNGKILVGSFYEDA</sequence>
<dbReference type="Proteomes" id="UP001172082">
    <property type="component" value="Unassembled WGS sequence"/>
</dbReference>
<dbReference type="InterPro" id="IPR013702">
    <property type="entry name" value="FIST_domain_N"/>
</dbReference>
<gene>
    <name evidence="2" type="ORF">QQ008_16760</name>
</gene>
<name>A0ABT8KSR6_9BACT</name>
<proteinExistence type="predicted"/>
<evidence type="ECO:0000313" key="3">
    <source>
        <dbReference type="Proteomes" id="UP001172082"/>
    </source>
</evidence>
<dbReference type="EMBL" id="JAUJEA010000006">
    <property type="protein sequence ID" value="MDN5203042.1"/>
    <property type="molecule type" value="Genomic_DNA"/>
</dbReference>